<protein>
    <submittedName>
        <fullName evidence="1">Uncharacterized protein</fullName>
    </submittedName>
</protein>
<evidence type="ECO:0000313" key="2">
    <source>
        <dbReference type="Proteomes" id="UP000199727"/>
    </source>
</evidence>
<comment type="caution">
    <text evidence="1">The sequence shown here is derived from an EMBL/GenBank/DDBJ whole genome shotgun (WGS) entry which is preliminary data.</text>
</comment>
<accession>A0A854QCW9</accession>
<dbReference type="EMBL" id="AMKT01000044">
    <property type="protein sequence ID" value="OXG20643.1"/>
    <property type="molecule type" value="Genomic_DNA"/>
</dbReference>
<proteinExistence type="predicted"/>
<name>A0A854QCW9_CRYNE</name>
<organism evidence="1 2">
    <name type="scientific">Cryptococcus neoformans Tu259-1</name>
    <dbReference type="NCBI Taxonomy" id="1230072"/>
    <lineage>
        <taxon>Eukaryota</taxon>
        <taxon>Fungi</taxon>
        <taxon>Dikarya</taxon>
        <taxon>Basidiomycota</taxon>
        <taxon>Agaricomycotina</taxon>
        <taxon>Tremellomycetes</taxon>
        <taxon>Tremellales</taxon>
        <taxon>Cryptococcaceae</taxon>
        <taxon>Cryptococcus</taxon>
        <taxon>Cryptococcus neoformans species complex</taxon>
    </lineage>
</organism>
<dbReference type="AlphaFoldDB" id="A0A854QCW9"/>
<dbReference type="Proteomes" id="UP000199727">
    <property type="component" value="Unassembled WGS sequence"/>
</dbReference>
<reference evidence="1 2" key="1">
    <citation type="submission" date="2017-06" db="EMBL/GenBank/DDBJ databases">
        <title>Global population genomics of the pathogenic fungus Cryptococcus neoformans var. grubii.</title>
        <authorList>
            <person name="Cuomo C."/>
            <person name="Litvintseva A."/>
            <person name="Chen Y."/>
            <person name="Young S."/>
            <person name="Zeng Q."/>
            <person name="Chapman S."/>
            <person name="Gujja S."/>
            <person name="Saif S."/>
            <person name="Birren B."/>
        </authorList>
    </citation>
    <scope>NUCLEOTIDE SEQUENCE [LARGE SCALE GENOMIC DNA]</scope>
    <source>
        <strain evidence="1 2">Tu259-1</strain>
    </source>
</reference>
<evidence type="ECO:0000313" key="1">
    <source>
        <dbReference type="EMBL" id="OXG20643.1"/>
    </source>
</evidence>
<sequence length="134" mass="14635">MTFAGHPVFQGRGDIPQTSPDQQLILFLYRMGHSGNASPLRQISETFGVSQGHVVRCTARVLEAILDTPAITNAISLPAKGSAEREDAKRKMARVSSHFDPDVSTLKASAYLRRRWMFVTSGHAMAGGLLPWKG</sequence>
<gene>
    <name evidence="1" type="ORF">C361_03617</name>
</gene>